<dbReference type="GO" id="GO:0015031">
    <property type="term" value="P:protein transport"/>
    <property type="evidence" value="ECO:0007669"/>
    <property type="project" value="UniProtKB-KW"/>
</dbReference>
<dbReference type="Proteomes" id="UP000245383">
    <property type="component" value="Unassembled WGS sequence"/>
</dbReference>
<feature type="compositionally biased region" description="Low complexity" evidence="4">
    <location>
        <begin position="104"/>
        <end position="116"/>
    </location>
</feature>
<evidence type="ECO:0008006" key="7">
    <source>
        <dbReference type="Google" id="ProtNLM"/>
    </source>
</evidence>
<dbReference type="AlphaFoldDB" id="A0A2T9YBX0"/>
<comment type="caution">
    <text evidence="5">The sequence shown here is derived from an EMBL/GenBank/DDBJ whole genome shotgun (WGS) entry which is preliminary data.</text>
</comment>
<dbReference type="Gene3D" id="2.170.150.10">
    <property type="entry name" value="Metal Binding Protein, Guanine Nucleotide Exchange Factor, Chain A"/>
    <property type="match status" value="1"/>
</dbReference>
<dbReference type="GO" id="GO:0007264">
    <property type="term" value="P:small GTPase-mediated signal transduction"/>
    <property type="evidence" value="ECO:0007669"/>
    <property type="project" value="InterPro"/>
</dbReference>
<evidence type="ECO:0000256" key="4">
    <source>
        <dbReference type="SAM" id="MobiDB-lite"/>
    </source>
</evidence>
<sequence>MVSNLRKQTNASDKIMLRPYVLLCPKESCGSKLLYLQGTKLVYKSQAENKLISYAIAHPDTLSALEYTDIPADVLGVIQTKKKLIQDKHNLPTGSLDINDDSRNSSSSQNTLLNNDPSNTTCAKNLLVDPNSSNSQSESDSISSKKILSGFYWSVSDVFNFENVGLSKPAEGNLRFLICADCECGPLGYHLPETDIHNLDSKSDSPSKDLEYLVSINRVKYQPL</sequence>
<keyword evidence="1" id="KW-0813">Transport</keyword>
<dbReference type="GO" id="GO:0006892">
    <property type="term" value="P:post-Golgi vesicle-mediated transport"/>
    <property type="evidence" value="ECO:0007669"/>
    <property type="project" value="TreeGrafter"/>
</dbReference>
<dbReference type="OrthoDB" id="30840at2759"/>
<gene>
    <name evidence="5" type="ORF">BB561_005159</name>
</gene>
<keyword evidence="2" id="KW-0344">Guanine-nucleotide releasing factor</keyword>
<dbReference type="InterPro" id="IPR007515">
    <property type="entry name" value="Mss4"/>
</dbReference>
<keyword evidence="6" id="KW-1185">Reference proteome</keyword>
<evidence type="ECO:0000256" key="2">
    <source>
        <dbReference type="ARBA" id="ARBA00022658"/>
    </source>
</evidence>
<dbReference type="GO" id="GO:0005829">
    <property type="term" value="C:cytosol"/>
    <property type="evidence" value="ECO:0007669"/>
    <property type="project" value="TreeGrafter"/>
</dbReference>
<proteinExistence type="predicted"/>
<accession>A0A2T9YBX0</accession>
<evidence type="ECO:0000313" key="6">
    <source>
        <dbReference type="Proteomes" id="UP000245383"/>
    </source>
</evidence>
<evidence type="ECO:0000313" key="5">
    <source>
        <dbReference type="EMBL" id="PVU89794.1"/>
    </source>
</evidence>
<dbReference type="PANTHER" id="PTHR13276:SF0">
    <property type="entry name" value="GUANINE NUCLEOTIDE EXCHANGE FACTOR MSS4"/>
    <property type="match status" value="1"/>
</dbReference>
<dbReference type="GO" id="GO:0005085">
    <property type="term" value="F:guanyl-nucleotide exchange factor activity"/>
    <property type="evidence" value="ECO:0007669"/>
    <property type="project" value="UniProtKB-KW"/>
</dbReference>
<dbReference type="PANTHER" id="PTHR13276">
    <property type="entry name" value="GUANINE NUCLEOTIDE EXCHANGE FACTOR MSS4"/>
    <property type="match status" value="1"/>
</dbReference>
<dbReference type="InterPro" id="IPR011323">
    <property type="entry name" value="Mss4/transl-control_tumour"/>
</dbReference>
<protein>
    <recommendedName>
        <fullName evidence="7">Mss4-like protein</fullName>
    </recommendedName>
</protein>
<dbReference type="SUPFAM" id="SSF51316">
    <property type="entry name" value="Mss4-like"/>
    <property type="match status" value="1"/>
</dbReference>
<feature type="region of interest" description="Disordered" evidence="4">
    <location>
        <begin position="95"/>
        <end position="117"/>
    </location>
</feature>
<organism evidence="5 6">
    <name type="scientific">Smittium simulii</name>
    <dbReference type="NCBI Taxonomy" id="133385"/>
    <lineage>
        <taxon>Eukaryota</taxon>
        <taxon>Fungi</taxon>
        <taxon>Fungi incertae sedis</taxon>
        <taxon>Zoopagomycota</taxon>
        <taxon>Kickxellomycotina</taxon>
        <taxon>Harpellomycetes</taxon>
        <taxon>Harpellales</taxon>
        <taxon>Legeriomycetaceae</taxon>
        <taxon>Smittium</taxon>
    </lineage>
</organism>
<evidence type="ECO:0000256" key="3">
    <source>
        <dbReference type="ARBA" id="ARBA00022927"/>
    </source>
</evidence>
<reference evidence="5 6" key="1">
    <citation type="journal article" date="2018" name="MBio">
        <title>Comparative Genomics Reveals the Core Gene Toolbox for the Fungus-Insect Symbiosis.</title>
        <authorList>
            <person name="Wang Y."/>
            <person name="Stata M."/>
            <person name="Wang W."/>
            <person name="Stajich J.E."/>
            <person name="White M.M."/>
            <person name="Moncalvo J.M."/>
        </authorList>
    </citation>
    <scope>NUCLEOTIDE SEQUENCE [LARGE SCALE GENOMIC DNA]</scope>
    <source>
        <strain evidence="5 6">SWE-8-4</strain>
    </source>
</reference>
<evidence type="ECO:0000256" key="1">
    <source>
        <dbReference type="ARBA" id="ARBA00022448"/>
    </source>
</evidence>
<name>A0A2T9YBX0_9FUNG</name>
<keyword evidence="3" id="KW-0653">Protein transport</keyword>
<dbReference type="STRING" id="133385.A0A2T9YBX0"/>
<dbReference type="Pfam" id="PF04421">
    <property type="entry name" value="Mss4"/>
    <property type="match status" value="1"/>
</dbReference>
<dbReference type="GO" id="GO:0016020">
    <property type="term" value="C:membrane"/>
    <property type="evidence" value="ECO:0007669"/>
    <property type="project" value="TreeGrafter"/>
</dbReference>
<dbReference type="EMBL" id="MBFR01000297">
    <property type="protein sequence ID" value="PVU89794.1"/>
    <property type="molecule type" value="Genomic_DNA"/>
</dbReference>
<dbReference type="InterPro" id="IPR011057">
    <property type="entry name" value="Mss4-like_sf"/>
</dbReference>
<dbReference type="GO" id="GO:0008270">
    <property type="term" value="F:zinc ion binding"/>
    <property type="evidence" value="ECO:0007669"/>
    <property type="project" value="TreeGrafter"/>
</dbReference>
<dbReference type="PROSITE" id="PS51796">
    <property type="entry name" value="MSS4"/>
    <property type="match status" value="1"/>
</dbReference>